<evidence type="ECO:0000256" key="1">
    <source>
        <dbReference type="SAM" id="Phobius"/>
    </source>
</evidence>
<protein>
    <submittedName>
        <fullName evidence="2">Uncharacterized protein</fullName>
    </submittedName>
</protein>
<dbReference type="RefSeq" id="WP_264815251.1">
    <property type="nucleotide sequence ID" value="NZ_BAPV01000010.1"/>
</dbReference>
<feature type="transmembrane region" description="Helical" evidence="1">
    <location>
        <begin position="100"/>
        <end position="121"/>
    </location>
</feature>
<gene>
    <name evidence="2" type="ORF">AA0535_1415</name>
</gene>
<keyword evidence="1" id="KW-0472">Membrane</keyword>
<feature type="transmembrane region" description="Helical" evidence="1">
    <location>
        <begin position="7"/>
        <end position="26"/>
    </location>
</feature>
<dbReference type="PROSITE" id="PS51257">
    <property type="entry name" value="PROKAR_LIPOPROTEIN"/>
    <property type="match status" value="1"/>
</dbReference>
<dbReference type="EMBL" id="BAPV01000010">
    <property type="protein sequence ID" value="GBQ87967.1"/>
    <property type="molecule type" value="Genomic_DNA"/>
</dbReference>
<keyword evidence="3" id="KW-1185">Reference proteome</keyword>
<proteinExistence type="predicted"/>
<dbReference type="Proteomes" id="UP001062776">
    <property type="component" value="Unassembled WGS sequence"/>
</dbReference>
<keyword evidence="1" id="KW-1133">Transmembrane helix</keyword>
<evidence type="ECO:0000313" key="3">
    <source>
        <dbReference type="Proteomes" id="UP001062776"/>
    </source>
</evidence>
<keyword evidence="1" id="KW-0812">Transmembrane</keyword>
<feature type="transmembrane region" description="Helical" evidence="1">
    <location>
        <begin position="38"/>
        <end position="55"/>
    </location>
</feature>
<accession>A0ABQ0Q2A8</accession>
<comment type="caution">
    <text evidence="2">The sequence shown here is derived from an EMBL/GenBank/DDBJ whole genome shotgun (WGS) entry which is preliminary data.</text>
</comment>
<organism evidence="2 3">
    <name type="scientific">Asaia krungthepensis NRIC 0535</name>
    <dbReference type="NCBI Taxonomy" id="1307925"/>
    <lineage>
        <taxon>Bacteria</taxon>
        <taxon>Pseudomonadati</taxon>
        <taxon>Pseudomonadota</taxon>
        <taxon>Alphaproteobacteria</taxon>
        <taxon>Acetobacterales</taxon>
        <taxon>Acetobacteraceae</taxon>
        <taxon>Asaia</taxon>
    </lineage>
</organism>
<name>A0ABQ0Q2A8_9PROT</name>
<sequence length="160" mass="17969">MTLTRGHWFYLYTVLSFGSVFLWLSFFPTGLGAGCRHTIIGLIWITTLILAMWLCHRPATLRRGVGRSITLGGSGLWVAHETLPGFDAGEMAQAGWLRWFGIAVAAMFEGAALLAFLRMIFGRESDPAMLRDLGVPPVLIKAMMAEARFWRWVWNRLTGH</sequence>
<reference evidence="2" key="1">
    <citation type="submission" date="2013-04" db="EMBL/GenBank/DDBJ databases">
        <title>The genome sequencing project of 58 acetic acid bacteria.</title>
        <authorList>
            <person name="Okamoto-Kainuma A."/>
            <person name="Ishikawa M."/>
            <person name="Umino S."/>
            <person name="Koizumi Y."/>
            <person name="Shiwa Y."/>
            <person name="Yoshikawa H."/>
            <person name="Matsutani M."/>
            <person name="Matsushita K."/>
        </authorList>
    </citation>
    <scope>NUCLEOTIDE SEQUENCE</scope>
    <source>
        <strain evidence="2">NRIC 0535</strain>
    </source>
</reference>
<evidence type="ECO:0000313" key="2">
    <source>
        <dbReference type="EMBL" id="GBQ87967.1"/>
    </source>
</evidence>